<protein>
    <submittedName>
        <fullName evidence="2">DUF58 domain-containing protein</fullName>
    </submittedName>
</protein>
<keyword evidence="1" id="KW-1133">Transmembrane helix</keyword>
<sequence length="321" mass="35497">MLTAIKKKLRKIIFLENKPESGEVFLKQRRVFTLPSKAGWFFVVLLLILFVTATNYSLNLGFALTFVLGGVAMVNAFFGFRNLAYLHLLAGPSKSVFAGEETEYTVFLINRKPTQRYAIWVGFAGHPDKAVDISPNSQTAIQLSCPTRARGLQAIPRVRLQTWFPLGLLRAWSTWLPDAQAIVYPQPELNPPPLPVSGKAKNEVQGHAGEEDFSGVRAYQPGDPMKHLAWKHIARVDSALGGQLVTKQFSGGSGSDVTIDFSALPTHMDTELKLSRMTSWVLEADQHGLTFGFRLGQTDLSPAQGPEHCETCLRALALYDL</sequence>
<dbReference type="PANTHER" id="PTHR34351">
    <property type="entry name" value="SLR1927 PROTEIN-RELATED"/>
    <property type="match status" value="1"/>
</dbReference>
<comment type="caution">
    <text evidence="2">The sequence shown here is derived from an EMBL/GenBank/DDBJ whole genome shotgun (WGS) entry which is preliminary data.</text>
</comment>
<dbReference type="PANTHER" id="PTHR34351:SF1">
    <property type="entry name" value="SLR1927 PROTEIN"/>
    <property type="match status" value="1"/>
</dbReference>
<feature type="transmembrane region" description="Helical" evidence="1">
    <location>
        <begin position="62"/>
        <end position="80"/>
    </location>
</feature>
<keyword evidence="3" id="KW-1185">Reference proteome</keyword>
<dbReference type="EMBL" id="JACOGF010000005">
    <property type="protein sequence ID" value="MBC3918151.1"/>
    <property type="molecule type" value="Genomic_DNA"/>
</dbReference>
<evidence type="ECO:0000313" key="3">
    <source>
        <dbReference type="Proteomes" id="UP000650424"/>
    </source>
</evidence>
<reference evidence="2 3" key="1">
    <citation type="submission" date="2020-08" db="EMBL/GenBank/DDBJ databases">
        <title>Novel species isolated from subtropical streams in China.</title>
        <authorList>
            <person name="Lu H."/>
        </authorList>
    </citation>
    <scope>NUCLEOTIDE SEQUENCE [LARGE SCALE GENOMIC DNA]</scope>
    <source>
        <strain evidence="2 3">CY18W</strain>
    </source>
</reference>
<evidence type="ECO:0000313" key="2">
    <source>
        <dbReference type="EMBL" id="MBC3918151.1"/>
    </source>
</evidence>
<name>A0ABR6ZQH6_9BURK</name>
<organism evidence="2 3">
    <name type="scientific">Undibacterium hunanense</name>
    <dbReference type="NCBI Taxonomy" id="2762292"/>
    <lineage>
        <taxon>Bacteria</taxon>
        <taxon>Pseudomonadati</taxon>
        <taxon>Pseudomonadota</taxon>
        <taxon>Betaproteobacteria</taxon>
        <taxon>Burkholderiales</taxon>
        <taxon>Oxalobacteraceae</taxon>
        <taxon>Undibacterium</taxon>
    </lineage>
</organism>
<proteinExistence type="predicted"/>
<accession>A0ABR6ZQH6</accession>
<gene>
    <name evidence="2" type="ORF">H8L32_11740</name>
</gene>
<dbReference type="Proteomes" id="UP000650424">
    <property type="component" value="Unassembled WGS sequence"/>
</dbReference>
<keyword evidence="1" id="KW-0812">Transmembrane</keyword>
<feature type="transmembrane region" description="Helical" evidence="1">
    <location>
        <begin position="38"/>
        <end position="56"/>
    </location>
</feature>
<keyword evidence="1" id="KW-0472">Membrane</keyword>
<evidence type="ECO:0000256" key="1">
    <source>
        <dbReference type="SAM" id="Phobius"/>
    </source>
</evidence>